<organism evidence="1 2">
    <name type="scientific">Paractinoplanes hotanensis</name>
    <dbReference type="NCBI Taxonomy" id="2906497"/>
    <lineage>
        <taxon>Bacteria</taxon>
        <taxon>Bacillati</taxon>
        <taxon>Actinomycetota</taxon>
        <taxon>Actinomycetes</taxon>
        <taxon>Micromonosporales</taxon>
        <taxon>Micromonosporaceae</taxon>
        <taxon>Paractinoplanes</taxon>
    </lineage>
</organism>
<dbReference type="SUPFAM" id="SSF46785">
    <property type="entry name" value="Winged helix' DNA-binding domain"/>
    <property type="match status" value="1"/>
</dbReference>
<dbReference type="EMBL" id="JAMQOL010000046">
    <property type="protein sequence ID" value="MCM4082161.1"/>
    <property type="molecule type" value="Genomic_DNA"/>
</dbReference>
<evidence type="ECO:0000313" key="1">
    <source>
        <dbReference type="EMBL" id="MCM4082161.1"/>
    </source>
</evidence>
<reference evidence="1 2" key="1">
    <citation type="submission" date="2022-06" db="EMBL/GenBank/DDBJ databases">
        <title>Actinoplanes abujensis sp. nov., isolated from Nigerian arid soil.</title>
        <authorList>
            <person name="Ding P."/>
        </authorList>
    </citation>
    <scope>NUCLEOTIDE SEQUENCE [LARGE SCALE GENOMIC DNA]</scope>
    <source>
        <strain evidence="2">TRM88002</strain>
    </source>
</reference>
<dbReference type="InterPro" id="IPR036390">
    <property type="entry name" value="WH_DNA-bd_sf"/>
</dbReference>
<dbReference type="Proteomes" id="UP001523216">
    <property type="component" value="Unassembled WGS sequence"/>
</dbReference>
<dbReference type="RefSeq" id="WP_251801875.1">
    <property type="nucleotide sequence ID" value="NZ_JAMQOL010000046.1"/>
</dbReference>
<sequence>MPDLSSADYAFLILLKNEGRQVSNTELNRQYGVTLIGPACMRLNGTGYVDSDTTRRPYRHHLTEDGRKLLDQQLSIDSDIVEPKAKRSPAEKALWAALVSTFNRQSVTTSVSIEDRVRRAYTELSAKPGQWIGLAQLRPLLAGVSRAEQDRALVRLLESDDVRLEPEPHRHRLGDEDRAAAVRIGGEERHKLAIGVR</sequence>
<keyword evidence="2" id="KW-1185">Reference proteome</keyword>
<gene>
    <name evidence="1" type="ORF">LXN57_31800</name>
</gene>
<proteinExistence type="predicted"/>
<accession>A0ABT0Y7Y7</accession>
<protein>
    <submittedName>
        <fullName evidence="1">Uncharacterized protein</fullName>
    </submittedName>
</protein>
<comment type="caution">
    <text evidence="1">The sequence shown here is derived from an EMBL/GenBank/DDBJ whole genome shotgun (WGS) entry which is preliminary data.</text>
</comment>
<name>A0ABT0Y7Y7_9ACTN</name>
<evidence type="ECO:0000313" key="2">
    <source>
        <dbReference type="Proteomes" id="UP001523216"/>
    </source>
</evidence>